<dbReference type="EMBL" id="BAAAPL010000002">
    <property type="protein sequence ID" value="GAA1701210.1"/>
    <property type="molecule type" value="Genomic_DNA"/>
</dbReference>
<protein>
    <recommendedName>
        <fullName evidence="4">DUF3618 domain-containing protein</fullName>
    </recommendedName>
</protein>
<evidence type="ECO:0000313" key="2">
    <source>
        <dbReference type="EMBL" id="GAA1701210.1"/>
    </source>
</evidence>
<keyword evidence="3" id="KW-1185">Reference proteome</keyword>
<accession>A0ABP4UAK5</accession>
<comment type="caution">
    <text evidence="2">The sequence shown here is derived from an EMBL/GenBank/DDBJ whole genome shotgun (WGS) entry which is preliminary data.</text>
</comment>
<dbReference type="Proteomes" id="UP001501690">
    <property type="component" value="Unassembled WGS sequence"/>
</dbReference>
<keyword evidence="1" id="KW-0812">Transmembrane</keyword>
<reference evidence="3" key="1">
    <citation type="journal article" date="2019" name="Int. J. Syst. Evol. Microbiol.">
        <title>The Global Catalogue of Microorganisms (GCM) 10K type strain sequencing project: providing services to taxonomists for standard genome sequencing and annotation.</title>
        <authorList>
            <consortium name="The Broad Institute Genomics Platform"/>
            <consortium name="The Broad Institute Genome Sequencing Center for Infectious Disease"/>
            <person name="Wu L."/>
            <person name="Ma J."/>
        </authorList>
    </citation>
    <scope>NUCLEOTIDE SEQUENCE [LARGE SCALE GENOMIC DNA]</scope>
    <source>
        <strain evidence="3">JCM 15577</strain>
    </source>
</reference>
<proteinExistence type="predicted"/>
<sequence length="89" mass="9588">MTSDIPRTAVDLAITDPVERARAELKAALAAIEIKSNVPLQVEKAADVAVAKIRRFAKDYPVATAAIAVAKAAAVGAIVWWCVDRYVRR</sequence>
<evidence type="ECO:0000313" key="3">
    <source>
        <dbReference type="Proteomes" id="UP001501690"/>
    </source>
</evidence>
<evidence type="ECO:0000256" key="1">
    <source>
        <dbReference type="SAM" id="Phobius"/>
    </source>
</evidence>
<organism evidence="2 3">
    <name type="scientific">Microbacterium sediminicola</name>
    <dbReference type="NCBI Taxonomy" id="415210"/>
    <lineage>
        <taxon>Bacteria</taxon>
        <taxon>Bacillati</taxon>
        <taxon>Actinomycetota</taxon>
        <taxon>Actinomycetes</taxon>
        <taxon>Micrococcales</taxon>
        <taxon>Microbacteriaceae</taxon>
        <taxon>Microbacterium</taxon>
    </lineage>
</organism>
<keyword evidence="1" id="KW-0472">Membrane</keyword>
<dbReference type="RefSeq" id="WP_344071905.1">
    <property type="nucleotide sequence ID" value="NZ_BAAAPL010000002.1"/>
</dbReference>
<keyword evidence="1" id="KW-1133">Transmembrane helix</keyword>
<name>A0ABP4UAK5_9MICO</name>
<feature type="transmembrane region" description="Helical" evidence="1">
    <location>
        <begin position="62"/>
        <end position="83"/>
    </location>
</feature>
<gene>
    <name evidence="2" type="ORF">GCM10009808_18810</name>
</gene>
<evidence type="ECO:0008006" key="4">
    <source>
        <dbReference type="Google" id="ProtNLM"/>
    </source>
</evidence>